<protein>
    <recommendedName>
        <fullName evidence="3">Pentapeptide repeat-containing protein</fullName>
    </recommendedName>
</protein>
<evidence type="ECO:0000313" key="2">
    <source>
        <dbReference type="Proteomes" id="UP000016567"/>
    </source>
</evidence>
<dbReference type="InterPro" id="IPR001646">
    <property type="entry name" value="5peptide_repeat"/>
</dbReference>
<organism evidence="1 2">
    <name type="scientific">Vibrio azureus NBRC 104587</name>
    <dbReference type="NCBI Taxonomy" id="1219077"/>
    <lineage>
        <taxon>Bacteria</taxon>
        <taxon>Pseudomonadati</taxon>
        <taxon>Pseudomonadota</taxon>
        <taxon>Gammaproteobacteria</taxon>
        <taxon>Vibrionales</taxon>
        <taxon>Vibrionaceae</taxon>
        <taxon>Vibrio</taxon>
    </lineage>
</organism>
<reference evidence="1 2" key="1">
    <citation type="submission" date="2013-09" db="EMBL/GenBank/DDBJ databases">
        <title>Whole genome shotgun sequence of Vibrio azureus NBRC 104587.</title>
        <authorList>
            <person name="Isaki S."/>
            <person name="Hosoyama A."/>
            <person name="Numata M."/>
            <person name="Hashimoto M."/>
            <person name="Hosoyama Y."/>
            <person name="Tsuchikane K."/>
            <person name="Noguchi M."/>
            <person name="Hirakata S."/>
            <person name="Ichikawa N."/>
            <person name="Ohji S."/>
            <person name="Yamazoe A."/>
            <person name="Fujita N."/>
        </authorList>
    </citation>
    <scope>NUCLEOTIDE SEQUENCE [LARGE SCALE GENOMIC DNA]</scope>
    <source>
        <strain evidence="1 2">NBRC 104587</strain>
    </source>
</reference>
<keyword evidence="2" id="KW-1185">Reference proteome</keyword>
<name>U3AU55_9VIBR</name>
<dbReference type="InterPro" id="IPR052949">
    <property type="entry name" value="PA_immunity-related"/>
</dbReference>
<dbReference type="PANTHER" id="PTHR42999">
    <property type="entry name" value="ANTIBIOTIC RESISTANCE PROTEIN MCBG"/>
    <property type="match status" value="1"/>
</dbReference>
<dbReference type="Gene3D" id="2.160.20.80">
    <property type="entry name" value="E3 ubiquitin-protein ligase SopA"/>
    <property type="match status" value="1"/>
</dbReference>
<dbReference type="SUPFAM" id="SSF141571">
    <property type="entry name" value="Pentapeptide repeat-like"/>
    <property type="match status" value="1"/>
</dbReference>
<dbReference type="Proteomes" id="UP000016567">
    <property type="component" value="Unassembled WGS sequence"/>
</dbReference>
<dbReference type="RefSeq" id="WP_021710514.1">
    <property type="nucleotide sequence ID" value="NZ_BAOB01000165.1"/>
</dbReference>
<comment type="caution">
    <text evidence="1">The sequence shown here is derived from an EMBL/GenBank/DDBJ whole genome shotgun (WGS) entry which is preliminary data.</text>
</comment>
<dbReference type="PANTHER" id="PTHR42999:SF1">
    <property type="entry name" value="PENTAPEPTIDE REPEAT-CONTAINING PROTEIN"/>
    <property type="match status" value="1"/>
</dbReference>
<sequence length="199" mass="23648">MKAIINDEQYFDEAFEKLLLSSHQYNHVAFEDCYFKDCDFSESTFTHCKFINCEFHNCNFSLANFSNSKLYTLKFYDCKLIGIDWTKVSWAEYHLDYELSFTRCIMNDSSFFGLKMHELNFDECKLHDTDFREGDYTDSSMTYCNFRHALFMRTNLQDVDFSHSEDYRIDVLENNIKGAKFSRFEALNLLDSLGIELVD</sequence>
<dbReference type="EMBL" id="BATL01000052">
    <property type="protein sequence ID" value="GAD76767.1"/>
    <property type="molecule type" value="Genomic_DNA"/>
</dbReference>
<accession>U3AU55</accession>
<evidence type="ECO:0008006" key="3">
    <source>
        <dbReference type="Google" id="ProtNLM"/>
    </source>
</evidence>
<gene>
    <name evidence="1" type="ORF">VAZ01S_052_00100</name>
</gene>
<dbReference type="eggNOG" id="COG1357">
    <property type="taxonomic scope" value="Bacteria"/>
</dbReference>
<dbReference type="OrthoDB" id="5290767at2"/>
<proteinExistence type="predicted"/>
<dbReference type="STRING" id="1219077.VAZ01S_052_00100"/>
<dbReference type="Pfam" id="PF13599">
    <property type="entry name" value="Pentapeptide_4"/>
    <property type="match status" value="2"/>
</dbReference>
<evidence type="ECO:0000313" key="1">
    <source>
        <dbReference type="EMBL" id="GAD76767.1"/>
    </source>
</evidence>
<dbReference type="AlphaFoldDB" id="U3AU55"/>